<evidence type="ECO:0000313" key="4">
    <source>
        <dbReference type="Proteomes" id="UP000263094"/>
    </source>
</evidence>
<evidence type="ECO:0000256" key="1">
    <source>
        <dbReference type="SAM" id="MobiDB-lite"/>
    </source>
</evidence>
<protein>
    <submittedName>
        <fullName evidence="3">SMI1/KNR4 family protein</fullName>
    </submittedName>
</protein>
<dbReference type="InterPro" id="IPR018958">
    <property type="entry name" value="Knr4/Smi1-like_dom"/>
</dbReference>
<reference evidence="3 4" key="1">
    <citation type="submission" date="2018-08" db="EMBL/GenBank/DDBJ databases">
        <title>Isolation, diversity and antifungal activity of Actinobacteria from wheat.</title>
        <authorList>
            <person name="Han C."/>
        </authorList>
    </citation>
    <scope>NUCLEOTIDE SEQUENCE [LARGE SCALE GENOMIC DNA]</scope>
    <source>
        <strain evidence="3 4">NEAU-YY421</strain>
    </source>
</reference>
<name>A0A372M5K9_9ACTN</name>
<feature type="region of interest" description="Disordered" evidence="1">
    <location>
        <begin position="1"/>
        <end position="20"/>
    </location>
</feature>
<comment type="caution">
    <text evidence="3">The sequence shown here is derived from an EMBL/GenBank/DDBJ whole genome shotgun (WGS) entry which is preliminary data.</text>
</comment>
<gene>
    <name evidence="3" type="ORF">DY218_13435</name>
</gene>
<dbReference type="Pfam" id="PF09346">
    <property type="entry name" value="SMI1_KNR4"/>
    <property type="match status" value="1"/>
</dbReference>
<dbReference type="AlphaFoldDB" id="A0A372M5K9"/>
<evidence type="ECO:0000313" key="3">
    <source>
        <dbReference type="EMBL" id="RFU86214.1"/>
    </source>
</evidence>
<feature type="domain" description="Knr4/Smi1-like" evidence="2">
    <location>
        <begin position="52"/>
        <end position="182"/>
    </location>
</feature>
<sequence length="224" mass="25106">MSAPSEVPEGQAQASDPRAEHLHVRQVTAAWRRIESWLRMHAPDSHALLEGGASEGEIRALEEALGAEVPAPLQALWRLCAGVHSSRHSAFMLGRRALMSLSSVLQVHRTEMDFQRQEDERQPRGDDEFTFWRPGWIPVLSFRADDFSSGLYLDTATGLLCYWSRFAERWPKYESLTAYLEEMADALETPGLIEAPKPGLIDGSLVWGPPTNPDQRALWVPFAG</sequence>
<dbReference type="OrthoDB" id="3466111at2"/>
<dbReference type="Proteomes" id="UP000263094">
    <property type="component" value="Unassembled WGS sequence"/>
</dbReference>
<dbReference type="EMBL" id="QUAK01000075">
    <property type="protein sequence ID" value="RFU86214.1"/>
    <property type="molecule type" value="Genomic_DNA"/>
</dbReference>
<keyword evidence="4" id="KW-1185">Reference proteome</keyword>
<accession>A0A372M5K9</accession>
<dbReference type="SUPFAM" id="SSF160631">
    <property type="entry name" value="SMI1/KNR4-like"/>
    <property type="match status" value="1"/>
</dbReference>
<organism evidence="3 4">
    <name type="scientific">Streptomyces triticagri</name>
    <dbReference type="NCBI Taxonomy" id="2293568"/>
    <lineage>
        <taxon>Bacteria</taxon>
        <taxon>Bacillati</taxon>
        <taxon>Actinomycetota</taxon>
        <taxon>Actinomycetes</taxon>
        <taxon>Kitasatosporales</taxon>
        <taxon>Streptomycetaceae</taxon>
        <taxon>Streptomyces</taxon>
    </lineage>
</organism>
<proteinExistence type="predicted"/>
<dbReference type="InterPro" id="IPR037883">
    <property type="entry name" value="Knr4/Smi1-like_sf"/>
</dbReference>
<evidence type="ECO:0000259" key="2">
    <source>
        <dbReference type="Pfam" id="PF09346"/>
    </source>
</evidence>